<name>A0ACB8XV56_9ASTR</name>
<organism evidence="1 2">
    <name type="scientific">Smallanthus sonchifolius</name>
    <dbReference type="NCBI Taxonomy" id="185202"/>
    <lineage>
        <taxon>Eukaryota</taxon>
        <taxon>Viridiplantae</taxon>
        <taxon>Streptophyta</taxon>
        <taxon>Embryophyta</taxon>
        <taxon>Tracheophyta</taxon>
        <taxon>Spermatophyta</taxon>
        <taxon>Magnoliopsida</taxon>
        <taxon>eudicotyledons</taxon>
        <taxon>Gunneridae</taxon>
        <taxon>Pentapetalae</taxon>
        <taxon>asterids</taxon>
        <taxon>campanulids</taxon>
        <taxon>Asterales</taxon>
        <taxon>Asteraceae</taxon>
        <taxon>Asteroideae</taxon>
        <taxon>Heliantheae alliance</taxon>
        <taxon>Millerieae</taxon>
        <taxon>Smallanthus</taxon>
    </lineage>
</organism>
<evidence type="ECO:0000313" key="1">
    <source>
        <dbReference type="EMBL" id="KAI3675161.1"/>
    </source>
</evidence>
<reference evidence="2" key="1">
    <citation type="journal article" date="2022" name="Mol. Ecol. Resour.">
        <title>The genomes of chicory, endive, great burdock and yacon provide insights into Asteraceae palaeo-polyploidization history and plant inulin production.</title>
        <authorList>
            <person name="Fan W."/>
            <person name="Wang S."/>
            <person name="Wang H."/>
            <person name="Wang A."/>
            <person name="Jiang F."/>
            <person name="Liu H."/>
            <person name="Zhao H."/>
            <person name="Xu D."/>
            <person name="Zhang Y."/>
        </authorList>
    </citation>
    <scope>NUCLEOTIDE SEQUENCE [LARGE SCALE GENOMIC DNA]</scope>
    <source>
        <strain evidence="2">cv. Yunnan</strain>
    </source>
</reference>
<comment type="caution">
    <text evidence="1">The sequence shown here is derived from an EMBL/GenBank/DDBJ whole genome shotgun (WGS) entry which is preliminary data.</text>
</comment>
<evidence type="ECO:0000313" key="2">
    <source>
        <dbReference type="Proteomes" id="UP001056120"/>
    </source>
</evidence>
<sequence length="144" mass="15340">MGVGWGGVDDGEVAGEAFDNVGLEDQGLASSYAQNCNNFAFSNNAIYATCVTLPVLNSHLHWNYYPSNGSVDLAFRRTGSDTSQWVAWALNVDRSGMIGAQSLVAISNSNGSIRAYTTSVNSYGTTMQPSVIDHVVGMLFSDSQ</sequence>
<accession>A0ACB8XV56</accession>
<protein>
    <submittedName>
        <fullName evidence="1">Uncharacterized protein</fullName>
    </submittedName>
</protein>
<keyword evidence="2" id="KW-1185">Reference proteome</keyword>
<dbReference type="Proteomes" id="UP001056120">
    <property type="component" value="Linkage Group LG29"/>
</dbReference>
<reference evidence="1 2" key="2">
    <citation type="journal article" date="2022" name="Mol. Ecol. Resour.">
        <title>The genomes of chicory, endive, great burdock and yacon provide insights into Asteraceae paleo-polyploidization history and plant inulin production.</title>
        <authorList>
            <person name="Fan W."/>
            <person name="Wang S."/>
            <person name="Wang H."/>
            <person name="Wang A."/>
            <person name="Jiang F."/>
            <person name="Liu H."/>
            <person name="Zhao H."/>
            <person name="Xu D."/>
            <person name="Zhang Y."/>
        </authorList>
    </citation>
    <scope>NUCLEOTIDE SEQUENCE [LARGE SCALE GENOMIC DNA]</scope>
    <source>
        <strain evidence="2">cv. Yunnan</strain>
        <tissue evidence="1">Leaves</tissue>
    </source>
</reference>
<gene>
    <name evidence="1" type="ORF">L1987_84746</name>
</gene>
<proteinExistence type="predicted"/>
<dbReference type="EMBL" id="CM042046">
    <property type="protein sequence ID" value="KAI3675161.1"/>
    <property type="molecule type" value="Genomic_DNA"/>
</dbReference>